<sequence length="321" mass="35334">MNALILAGGLGTRLRPLTNYLPKPLIPLVGKPLVMHIIDSLPKEVDSVILAVSYMRDKLEEYFKENDVGRTIILVSEEEPLGTGGAIKNVSRYLDDTFIVMNGDVVCSLDINDMLKFHKTHGGIGSMSLWTVDDPSAFGVVGCKDSKIMTFQEKPKREEALSNLINAGTYIFEKEIFDYIPDGVVSIEKQVFPKILDKGMYGYEFNGYWVDCGTRANYITAQKILLNNGYAHVSTDAILEDNVKLTGQNLIKRAHLRNCNIGPNVYIEDDVLVSSNVTVSNSMLLRGSLIEEGSTIEGSVISQGCIVTKNSVVTDTISAKD</sequence>
<dbReference type="PANTHER" id="PTHR22572">
    <property type="entry name" value="SUGAR-1-PHOSPHATE GUANYL TRANSFERASE"/>
    <property type="match status" value="1"/>
</dbReference>
<dbReference type="CDD" id="cd04181">
    <property type="entry name" value="NTP_transferase"/>
    <property type="match status" value="1"/>
</dbReference>
<protein>
    <recommendedName>
        <fullName evidence="2">Bifunctional protein GlmU</fullName>
    </recommendedName>
</protein>
<dbReference type="InterPro" id="IPR056729">
    <property type="entry name" value="GMPPB_C"/>
</dbReference>
<dbReference type="FunFam" id="3.90.550.10:FF:000013">
    <property type="entry name" value="mannose-1-phosphate guanyltransferase beta"/>
    <property type="match status" value="1"/>
</dbReference>
<dbReference type="SUPFAM" id="SSF51161">
    <property type="entry name" value="Trimeric LpxA-like enzymes"/>
    <property type="match status" value="1"/>
</dbReference>
<comment type="caution">
    <text evidence="6">The sequence shown here is derived from an EMBL/GenBank/DDBJ whole genome shotgun (WGS) entry which is preliminary data.</text>
</comment>
<dbReference type="Pfam" id="PF25087">
    <property type="entry name" value="GMPPB_C"/>
    <property type="match status" value="1"/>
</dbReference>
<dbReference type="Gene3D" id="2.160.10.10">
    <property type="entry name" value="Hexapeptide repeat proteins"/>
    <property type="match status" value="1"/>
</dbReference>
<dbReference type="InterPro" id="IPR011004">
    <property type="entry name" value="Trimer_LpxA-like_sf"/>
</dbReference>
<evidence type="ECO:0000313" key="7">
    <source>
        <dbReference type="Proteomes" id="UP000752814"/>
    </source>
</evidence>
<dbReference type="Pfam" id="PF00483">
    <property type="entry name" value="NTP_transferase"/>
    <property type="match status" value="1"/>
</dbReference>
<dbReference type="AlphaFoldDB" id="A0A8J8PGJ1"/>
<proteinExistence type="inferred from homology"/>
<organism evidence="6 7">
    <name type="scientific">Candidatus Methanomassiliicoccus intestinalis</name>
    <dbReference type="NCBI Taxonomy" id="1406512"/>
    <lineage>
        <taxon>Archaea</taxon>
        <taxon>Methanobacteriati</taxon>
        <taxon>Thermoplasmatota</taxon>
        <taxon>Thermoplasmata</taxon>
        <taxon>Methanomassiliicoccales</taxon>
        <taxon>Methanomassiliicoccaceae</taxon>
        <taxon>Methanomassiliicoccus</taxon>
    </lineage>
</organism>
<name>A0A8J8PGJ1_9ARCH</name>
<accession>A0A8J8PGJ1</accession>
<dbReference type="Gene3D" id="3.90.550.10">
    <property type="entry name" value="Spore Coat Polysaccharide Biosynthesis Protein SpsA, Chain A"/>
    <property type="match status" value="1"/>
</dbReference>
<dbReference type="GO" id="GO:0016740">
    <property type="term" value="F:transferase activity"/>
    <property type="evidence" value="ECO:0007669"/>
    <property type="project" value="UniProtKB-KW"/>
</dbReference>
<dbReference type="RefSeq" id="WP_400195034.1">
    <property type="nucleotide sequence ID" value="NZ_CAYAYE010000010.1"/>
</dbReference>
<reference evidence="6" key="1">
    <citation type="submission" date="2016-03" db="EMBL/GenBank/DDBJ databases">
        <authorList>
            <person name="Borrel G."/>
            <person name="Mccann A."/>
            <person name="O'Toole P.W."/>
        </authorList>
    </citation>
    <scope>NUCLEOTIDE SEQUENCE</scope>
    <source>
        <strain evidence="6">183</strain>
    </source>
</reference>
<comment type="similarity">
    <text evidence="1">Belongs to the transferase hexapeptide repeat family.</text>
</comment>
<feature type="domain" description="Nucleotidyl transferase" evidence="4">
    <location>
        <begin position="3"/>
        <end position="226"/>
    </location>
</feature>
<dbReference type="SUPFAM" id="SSF53448">
    <property type="entry name" value="Nucleotide-diphospho-sugar transferases"/>
    <property type="match status" value="1"/>
</dbReference>
<dbReference type="InterPro" id="IPR029044">
    <property type="entry name" value="Nucleotide-diphossugar_trans"/>
</dbReference>
<evidence type="ECO:0000256" key="2">
    <source>
        <dbReference type="ARBA" id="ARBA00013414"/>
    </source>
</evidence>
<feature type="domain" description="Mannose-1-phosphate guanyltransferase C-terminal" evidence="5">
    <location>
        <begin position="257"/>
        <end position="319"/>
    </location>
</feature>
<gene>
    <name evidence="6" type="ORF">A3207_04310</name>
</gene>
<evidence type="ECO:0000259" key="4">
    <source>
        <dbReference type="Pfam" id="PF00483"/>
    </source>
</evidence>
<evidence type="ECO:0000256" key="1">
    <source>
        <dbReference type="ARBA" id="ARBA00007274"/>
    </source>
</evidence>
<evidence type="ECO:0000256" key="3">
    <source>
        <dbReference type="ARBA" id="ARBA00022679"/>
    </source>
</evidence>
<evidence type="ECO:0000259" key="5">
    <source>
        <dbReference type="Pfam" id="PF25087"/>
    </source>
</evidence>
<dbReference type="EMBL" id="LVVT01000022">
    <property type="protein sequence ID" value="TQS81630.1"/>
    <property type="molecule type" value="Genomic_DNA"/>
</dbReference>
<dbReference type="InterPro" id="IPR005835">
    <property type="entry name" value="NTP_transferase_dom"/>
</dbReference>
<evidence type="ECO:0000313" key="6">
    <source>
        <dbReference type="EMBL" id="TQS81630.1"/>
    </source>
</evidence>
<keyword evidence="3" id="KW-0808">Transferase</keyword>
<dbReference type="InterPro" id="IPR050486">
    <property type="entry name" value="Mannose-1P_guanyltransferase"/>
</dbReference>
<dbReference type="Proteomes" id="UP000752814">
    <property type="component" value="Unassembled WGS sequence"/>
</dbReference>